<dbReference type="Gene3D" id="3.40.50.740">
    <property type="match status" value="1"/>
</dbReference>
<dbReference type="Gene3D" id="2.40.40.20">
    <property type="match status" value="1"/>
</dbReference>
<sequence length="727" mass="79965">MLRCTGFALFAGLALKYTVAMNIATPIPAKARIGHTACPHDCPSTCALDVEISEDGRIGRVRGSGDHSYTAGVICAKVARYAERLYHPDRLMKPVRRLGAKGEGRWGDISWEAALDEIANAFVKAEAKDGSEAIWPYFYAGTMGWVQRDSIERLRHAKRYSGFFSSICTNPAWTGFTMATGVLRGPDPREMGRTDCVVIWGTNAVVTQVNVMTHAIKSRKERGAKIVVIDIYDNPTMKQADLALIVKPGTDAALACAVMHIAFRDGYADRAYMAKYADDPAGLEAHLKTRTPAWAADITGLTVEEIEAFGALVGRTKKSYFRLGYGFTRQRNGAIAMHAAASIATVLGSWQYEGGGAFHSNSDIFQMSSAELTGRAMKDEDIRMIDQSQIGRALTGDAEALRHRGPVTAMLIQNTNPVNIAPEQRLVKRGFARDDLFVAVHEQFMTDTASMADIVLPATMFVEHDDIYRAGGQNHILLGPKLVEPPETVRSNLFVIEELAKRLGVADRPGFGFTAREMVDRILADSQLPDYDYFLEHKWFDRQPDFDKAHFIDGFAHPDGKFRFRPDWSNQPAPNRPPKSIGLLGPHAELPTFPDQVDVIEVADVEHPFRLATSPARNFLNSSFAETKTSRQKEGRPEVMINPSDAQAHAIAHGDLVRIGNVRGDIRLHARITTEVKPGVLIAEGLWPNSAHVDGEGINVLTGADPVAPYGGAAVHDNKVWLRRDAQ</sequence>
<accession>A0AAF1KVG5</accession>
<organism evidence="6 7">
    <name type="scientific">Rhizobium tumorigenes</name>
    <dbReference type="NCBI Taxonomy" id="2041385"/>
    <lineage>
        <taxon>Bacteria</taxon>
        <taxon>Pseudomonadati</taxon>
        <taxon>Pseudomonadota</taxon>
        <taxon>Alphaproteobacteria</taxon>
        <taxon>Hyphomicrobiales</taxon>
        <taxon>Rhizobiaceae</taxon>
        <taxon>Rhizobium/Agrobacterium group</taxon>
        <taxon>Rhizobium</taxon>
    </lineage>
</organism>
<dbReference type="AlphaFoldDB" id="A0AAF1KVG5"/>
<dbReference type="GO" id="GO:0046872">
    <property type="term" value="F:metal ion binding"/>
    <property type="evidence" value="ECO:0007669"/>
    <property type="project" value="UniProtKB-KW"/>
</dbReference>
<dbReference type="Gene3D" id="3.30.2070.10">
    <property type="entry name" value="Formate dehydrogenase/DMSO reductase"/>
    <property type="match status" value="1"/>
</dbReference>
<gene>
    <name evidence="6" type="ORF">PR017_04430</name>
</gene>
<dbReference type="EMBL" id="CP117255">
    <property type="protein sequence ID" value="WFR96386.1"/>
    <property type="molecule type" value="Genomic_DNA"/>
</dbReference>
<evidence type="ECO:0000259" key="5">
    <source>
        <dbReference type="PROSITE" id="PS51669"/>
    </source>
</evidence>
<dbReference type="SUPFAM" id="SSF50692">
    <property type="entry name" value="ADC-like"/>
    <property type="match status" value="1"/>
</dbReference>
<evidence type="ECO:0000256" key="3">
    <source>
        <dbReference type="ARBA" id="ARBA00023004"/>
    </source>
</evidence>
<dbReference type="PANTHER" id="PTHR43742">
    <property type="entry name" value="TRIMETHYLAMINE-N-OXIDE REDUCTASE"/>
    <property type="match status" value="1"/>
</dbReference>
<dbReference type="InterPro" id="IPR006657">
    <property type="entry name" value="MoPterin_dinucl-bd_dom"/>
</dbReference>
<keyword evidence="4" id="KW-0411">Iron-sulfur</keyword>
<keyword evidence="3" id="KW-0408">Iron</keyword>
<evidence type="ECO:0000256" key="2">
    <source>
        <dbReference type="ARBA" id="ARBA00022723"/>
    </source>
</evidence>
<dbReference type="CDD" id="cd02786">
    <property type="entry name" value="MopB_CT_3"/>
    <property type="match status" value="1"/>
</dbReference>
<evidence type="ECO:0000256" key="4">
    <source>
        <dbReference type="ARBA" id="ARBA00023014"/>
    </source>
</evidence>
<evidence type="ECO:0000256" key="1">
    <source>
        <dbReference type="ARBA" id="ARBA00010312"/>
    </source>
</evidence>
<dbReference type="PANTHER" id="PTHR43742:SF6">
    <property type="entry name" value="OXIDOREDUCTASE YYAE-RELATED"/>
    <property type="match status" value="1"/>
</dbReference>
<evidence type="ECO:0000313" key="6">
    <source>
        <dbReference type="EMBL" id="WFR96386.1"/>
    </source>
</evidence>
<dbReference type="GO" id="GO:0016491">
    <property type="term" value="F:oxidoreductase activity"/>
    <property type="evidence" value="ECO:0007669"/>
    <property type="project" value="InterPro"/>
</dbReference>
<dbReference type="Pfam" id="PF04879">
    <property type="entry name" value="Molybdop_Fe4S4"/>
    <property type="match status" value="1"/>
</dbReference>
<dbReference type="PROSITE" id="PS51669">
    <property type="entry name" value="4FE4S_MOW_BIS_MGD"/>
    <property type="match status" value="1"/>
</dbReference>
<reference evidence="7" key="2">
    <citation type="journal article" date="2023" name="MicrobiologyOpen">
        <title>Genomics of the tumorigenes clade of the family Rhizobiaceae and description of Rhizobium rhododendri sp. nov.</title>
        <authorList>
            <person name="Kuzmanovic N."/>
            <person name="diCenzo G.C."/>
            <person name="Bunk B."/>
            <person name="Sproeer C."/>
            <person name="Fruehling A."/>
            <person name="Neumann-Schaal M."/>
            <person name="Overmann J."/>
            <person name="Smalla K."/>
        </authorList>
    </citation>
    <scope>NUCLEOTIDE SEQUENCE [LARGE SCALE GENOMIC DNA]</scope>
    <source>
        <strain evidence="7">1078</strain>
    </source>
</reference>
<dbReference type="InterPro" id="IPR037920">
    <property type="entry name" value="YoaE_C"/>
</dbReference>
<feature type="domain" description="4Fe-4S Mo/W bis-MGD-type" evidence="5">
    <location>
        <begin position="31"/>
        <end position="89"/>
    </location>
</feature>
<keyword evidence="2" id="KW-0479">Metal-binding</keyword>
<keyword evidence="7" id="KW-1185">Reference proteome</keyword>
<dbReference type="InterPro" id="IPR006963">
    <property type="entry name" value="Mopterin_OxRdtase_4Fe-4S_dom"/>
</dbReference>
<evidence type="ECO:0000313" key="7">
    <source>
        <dbReference type="Proteomes" id="UP000249499"/>
    </source>
</evidence>
<dbReference type="InterPro" id="IPR050612">
    <property type="entry name" value="Prok_Mopterin_Oxidored"/>
</dbReference>
<dbReference type="Pfam" id="PF00384">
    <property type="entry name" value="Molybdopterin"/>
    <property type="match status" value="1"/>
</dbReference>
<dbReference type="SMART" id="SM00926">
    <property type="entry name" value="Molybdop_Fe4S4"/>
    <property type="match status" value="1"/>
</dbReference>
<dbReference type="InterPro" id="IPR006656">
    <property type="entry name" value="Mopterin_OxRdtase"/>
</dbReference>
<proteinExistence type="inferred from homology"/>
<dbReference type="KEGG" id="rtu:PR017_04430"/>
<dbReference type="CDD" id="cd02766">
    <property type="entry name" value="MopB_3"/>
    <property type="match status" value="1"/>
</dbReference>
<reference evidence="6 7" key="1">
    <citation type="journal article" date="2018" name="Sci. Rep.">
        <title>Rhizobium tumorigenes sp. nov., a novel plant tumorigenic bacterium isolated from cane gall tumors on thornless blackberry.</title>
        <authorList>
            <person name="Kuzmanovi N."/>
            <person name="Smalla K."/>
            <person name="Gronow S."/>
            <person name="PuBawska J."/>
        </authorList>
    </citation>
    <scope>NUCLEOTIDE SEQUENCE [LARGE SCALE GENOMIC DNA]</scope>
    <source>
        <strain evidence="6 7">1078</strain>
    </source>
</reference>
<dbReference type="Gene3D" id="3.40.228.10">
    <property type="entry name" value="Dimethylsulfoxide Reductase, domain 2"/>
    <property type="match status" value="1"/>
</dbReference>
<comment type="similarity">
    <text evidence="1">Belongs to the prokaryotic molybdopterin-containing oxidoreductase family.</text>
</comment>
<dbReference type="SUPFAM" id="SSF53706">
    <property type="entry name" value="Formate dehydrogenase/DMSO reductase, domains 1-3"/>
    <property type="match status" value="1"/>
</dbReference>
<name>A0AAF1KVG5_9HYPH</name>
<dbReference type="RefSeq" id="WP_111220475.1">
    <property type="nucleotide sequence ID" value="NZ_CP117255.1"/>
</dbReference>
<dbReference type="GO" id="GO:0043546">
    <property type="term" value="F:molybdopterin cofactor binding"/>
    <property type="evidence" value="ECO:0007669"/>
    <property type="project" value="InterPro"/>
</dbReference>
<protein>
    <submittedName>
        <fullName evidence="6">Molybdopterin oxidoreductase family protein</fullName>
    </submittedName>
</protein>
<dbReference type="Pfam" id="PF01568">
    <property type="entry name" value="Molydop_binding"/>
    <property type="match status" value="1"/>
</dbReference>
<dbReference type="InterPro" id="IPR009010">
    <property type="entry name" value="Asp_de-COase-like_dom_sf"/>
</dbReference>
<dbReference type="Proteomes" id="UP000249499">
    <property type="component" value="Chromosome"/>
</dbReference>
<dbReference type="Gene3D" id="2.20.25.90">
    <property type="entry name" value="ADC-like domains"/>
    <property type="match status" value="1"/>
</dbReference>
<dbReference type="GO" id="GO:0051536">
    <property type="term" value="F:iron-sulfur cluster binding"/>
    <property type="evidence" value="ECO:0007669"/>
    <property type="project" value="UniProtKB-KW"/>
</dbReference>